<proteinExistence type="predicted"/>
<evidence type="ECO:0008006" key="5">
    <source>
        <dbReference type="Google" id="ProtNLM"/>
    </source>
</evidence>
<reference evidence="3 4" key="1">
    <citation type="submission" date="2019-08" db="EMBL/GenBank/DDBJ databases">
        <title>In-depth cultivation of the pig gut microbiome towards novel bacterial diversity and tailored functional studies.</title>
        <authorList>
            <person name="Wylensek D."/>
            <person name="Hitch T.C.A."/>
            <person name="Clavel T."/>
        </authorList>
    </citation>
    <scope>NUCLEOTIDE SEQUENCE [LARGE SCALE GENOMIC DNA]</scope>
    <source>
        <strain evidence="3 4">WCA-389-WT-23D1</strain>
    </source>
</reference>
<feature type="compositionally biased region" description="Low complexity" evidence="1">
    <location>
        <begin position="34"/>
        <end position="47"/>
    </location>
</feature>
<comment type="caution">
    <text evidence="3">The sequence shown here is derived from an EMBL/GenBank/DDBJ whole genome shotgun (WGS) entry which is preliminary data.</text>
</comment>
<dbReference type="Proteomes" id="UP000429958">
    <property type="component" value="Unassembled WGS sequence"/>
</dbReference>
<sequence>MKKRNLFVAAFTTLIMATGCSSQGGNTSSAAPTQAVSSTASEQESSTANADSEAAEEAVTTAAEETTQAEESTESTVTGKISDIKDFMFTITDADGKDYGFSFDGPAPEGLSSVKDGDTVTVVYTGKVEEAEAFTGTIISVTKQ</sequence>
<dbReference type="EMBL" id="VUMD01000003">
    <property type="protein sequence ID" value="MSS35783.1"/>
    <property type="molecule type" value="Genomic_DNA"/>
</dbReference>
<gene>
    <name evidence="3" type="ORF">FYJ39_04090</name>
</gene>
<feature type="compositionally biased region" description="Low complexity" evidence="1">
    <location>
        <begin position="57"/>
        <end position="66"/>
    </location>
</feature>
<keyword evidence="4" id="KW-1185">Reference proteome</keyword>
<evidence type="ECO:0000313" key="3">
    <source>
        <dbReference type="EMBL" id="MSS35783.1"/>
    </source>
</evidence>
<feature type="signal peptide" evidence="2">
    <location>
        <begin position="1"/>
        <end position="24"/>
    </location>
</feature>
<name>A0A7X2TC66_9CLOT</name>
<feature type="compositionally biased region" description="Polar residues" evidence="1">
    <location>
        <begin position="21"/>
        <end position="32"/>
    </location>
</feature>
<accession>A0A7X2TC66</accession>
<dbReference type="RefSeq" id="WP_154471187.1">
    <property type="nucleotide sequence ID" value="NZ_VUMD01000003.1"/>
</dbReference>
<dbReference type="PROSITE" id="PS51257">
    <property type="entry name" value="PROKAR_LIPOPROTEIN"/>
    <property type="match status" value="1"/>
</dbReference>
<feature type="chain" id="PRO_5038546499" description="DUF1344 domain-containing protein" evidence="2">
    <location>
        <begin position="25"/>
        <end position="144"/>
    </location>
</feature>
<evidence type="ECO:0000256" key="2">
    <source>
        <dbReference type="SAM" id="SignalP"/>
    </source>
</evidence>
<organism evidence="3 4">
    <name type="scientific">Clostridium porci</name>
    <dbReference type="NCBI Taxonomy" id="2605778"/>
    <lineage>
        <taxon>Bacteria</taxon>
        <taxon>Bacillati</taxon>
        <taxon>Bacillota</taxon>
        <taxon>Clostridia</taxon>
        <taxon>Eubacteriales</taxon>
        <taxon>Clostridiaceae</taxon>
        <taxon>Clostridium</taxon>
    </lineage>
</organism>
<evidence type="ECO:0000256" key="1">
    <source>
        <dbReference type="SAM" id="MobiDB-lite"/>
    </source>
</evidence>
<feature type="region of interest" description="Disordered" evidence="1">
    <location>
        <begin position="21"/>
        <end position="78"/>
    </location>
</feature>
<keyword evidence="2" id="KW-0732">Signal</keyword>
<dbReference type="AlphaFoldDB" id="A0A7X2TC66"/>
<protein>
    <recommendedName>
        <fullName evidence="5">DUF1344 domain-containing protein</fullName>
    </recommendedName>
</protein>
<evidence type="ECO:0000313" key="4">
    <source>
        <dbReference type="Proteomes" id="UP000429958"/>
    </source>
</evidence>